<evidence type="ECO:0000256" key="2">
    <source>
        <dbReference type="ARBA" id="ARBA00009409"/>
    </source>
</evidence>
<evidence type="ECO:0000313" key="18">
    <source>
        <dbReference type="EMBL" id="KFC76779.1"/>
    </source>
</evidence>
<evidence type="ECO:0000256" key="12">
    <source>
        <dbReference type="ARBA" id="ARBA00023268"/>
    </source>
</evidence>
<feature type="active site" description="Proton donor; for delta-elimination activity" evidence="15">
    <location>
        <position position="259"/>
    </location>
</feature>
<feature type="domain" description="FPG-type" evidence="16">
    <location>
        <begin position="235"/>
        <end position="269"/>
    </location>
</feature>
<evidence type="ECO:0000256" key="11">
    <source>
        <dbReference type="ARBA" id="ARBA00023239"/>
    </source>
</evidence>
<evidence type="ECO:0000256" key="7">
    <source>
        <dbReference type="ARBA" id="ARBA00022801"/>
    </source>
</evidence>
<comment type="catalytic activity">
    <reaction evidence="1 15">
        <text>Hydrolysis of DNA containing ring-opened 7-methylguanine residues, releasing 2,6-diamino-4-hydroxy-5-(N-methyl)formamidopyrimidine.</text>
        <dbReference type="EC" id="3.2.2.23"/>
    </reaction>
</comment>
<dbReference type="InterPro" id="IPR010663">
    <property type="entry name" value="Znf_FPG/IleRS"/>
</dbReference>
<dbReference type="GO" id="GO:0003684">
    <property type="term" value="F:damaged DNA binding"/>
    <property type="evidence" value="ECO:0007669"/>
    <property type="project" value="InterPro"/>
</dbReference>
<dbReference type="PANTHER" id="PTHR22993:SF9">
    <property type="entry name" value="FORMAMIDOPYRIMIDINE-DNA GLYCOSYLASE"/>
    <property type="match status" value="1"/>
</dbReference>
<dbReference type="STRING" id="1006004.GBAG_4237"/>
<proteinExistence type="inferred from homology"/>
<dbReference type="SUPFAM" id="SSF81624">
    <property type="entry name" value="N-terminal domain of MutM-like DNA repair proteins"/>
    <property type="match status" value="1"/>
</dbReference>
<organism evidence="18 19">
    <name type="scientific">Buttiauxella agrestis ATCC 33320</name>
    <dbReference type="NCBI Taxonomy" id="1006004"/>
    <lineage>
        <taxon>Bacteria</taxon>
        <taxon>Pseudomonadati</taxon>
        <taxon>Pseudomonadota</taxon>
        <taxon>Gammaproteobacteria</taxon>
        <taxon>Enterobacterales</taxon>
        <taxon>Enterobacteriaceae</taxon>
        <taxon>Buttiauxella</taxon>
    </lineage>
</organism>
<comment type="cofactor">
    <cofactor evidence="15">
        <name>Zn(2+)</name>
        <dbReference type="ChEBI" id="CHEBI:29105"/>
    </cofactor>
    <text evidence="15">Binds 1 zinc ion per subunit.</text>
</comment>
<dbReference type="GO" id="GO:0034039">
    <property type="term" value="F:8-oxo-7,8-dihydroguanine DNA N-glycosylase activity"/>
    <property type="evidence" value="ECO:0007669"/>
    <property type="project" value="TreeGrafter"/>
</dbReference>
<evidence type="ECO:0000256" key="5">
    <source>
        <dbReference type="ARBA" id="ARBA00022763"/>
    </source>
</evidence>
<evidence type="ECO:0000256" key="9">
    <source>
        <dbReference type="ARBA" id="ARBA00023125"/>
    </source>
</evidence>
<feature type="binding site" evidence="15">
    <location>
        <position position="90"/>
    </location>
    <ligand>
        <name>DNA</name>
        <dbReference type="ChEBI" id="CHEBI:16991"/>
    </ligand>
</feature>
<dbReference type="HAMAP" id="MF_00103">
    <property type="entry name" value="Fapy_DNA_glycosyl"/>
    <property type="match status" value="1"/>
</dbReference>
<feature type="binding site" evidence="15">
    <location>
        <position position="109"/>
    </location>
    <ligand>
        <name>DNA</name>
        <dbReference type="ChEBI" id="CHEBI:16991"/>
    </ligand>
</feature>
<dbReference type="Pfam" id="PF06827">
    <property type="entry name" value="zf-FPG_IleRS"/>
    <property type="match status" value="1"/>
</dbReference>
<comment type="subunit">
    <text evidence="3 15">Monomer.</text>
</comment>
<dbReference type="PROSITE" id="PS51066">
    <property type="entry name" value="ZF_FPG_2"/>
    <property type="match status" value="1"/>
</dbReference>
<dbReference type="InterPro" id="IPR010979">
    <property type="entry name" value="Ribosomal_uS13-like_H2TH"/>
</dbReference>
<protein>
    <recommendedName>
        <fullName evidence="15">Formamidopyrimidine-DNA glycosylase</fullName>
        <shortName evidence="15">Fapy-DNA glycosylase</shortName>
        <ecNumber evidence="15">3.2.2.23</ecNumber>
    </recommendedName>
    <alternativeName>
        <fullName evidence="15">DNA-(apurinic or apyrimidinic site) lyase MutM</fullName>
        <shortName evidence="15">AP lyase MutM</shortName>
        <ecNumber evidence="15">4.2.99.18</ecNumber>
    </alternativeName>
</protein>
<dbReference type="InterPro" id="IPR015887">
    <property type="entry name" value="DNA_glyclase_Znf_dom_DNA_BS"/>
</dbReference>
<dbReference type="FunFam" id="3.20.190.10:FF:000001">
    <property type="entry name" value="Formamidopyrimidine-DNA glycosylase"/>
    <property type="match status" value="1"/>
</dbReference>
<feature type="binding site" evidence="15">
    <location>
        <position position="150"/>
    </location>
    <ligand>
        <name>DNA</name>
        <dbReference type="ChEBI" id="CHEBI:16991"/>
    </ligand>
</feature>
<dbReference type="Gene3D" id="1.10.8.50">
    <property type="match status" value="1"/>
</dbReference>
<feature type="active site" description="Proton donor" evidence="15">
    <location>
        <position position="3"/>
    </location>
</feature>
<dbReference type="PROSITE" id="PS01242">
    <property type="entry name" value="ZF_FPG_1"/>
    <property type="match status" value="1"/>
</dbReference>
<feature type="domain" description="Formamidopyrimidine-DNA glycosylase catalytic" evidence="17">
    <location>
        <begin position="2"/>
        <end position="112"/>
    </location>
</feature>
<keyword evidence="9 15" id="KW-0238">DNA-binding</keyword>
<keyword evidence="6 15" id="KW-0863">Zinc-finger</keyword>
<keyword evidence="4 15" id="KW-0479">Metal-binding</keyword>
<evidence type="ECO:0000256" key="15">
    <source>
        <dbReference type="HAMAP-Rule" id="MF_00103"/>
    </source>
</evidence>
<dbReference type="NCBIfam" id="NF002211">
    <property type="entry name" value="PRK01103.1"/>
    <property type="match status" value="1"/>
</dbReference>
<name>A0A085FZ84_9ENTR</name>
<evidence type="ECO:0000256" key="14">
    <source>
        <dbReference type="ARBA" id="ARBA00044632"/>
    </source>
</evidence>
<dbReference type="CDD" id="cd08966">
    <property type="entry name" value="EcFpg-like_N"/>
    <property type="match status" value="1"/>
</dbReference>
<dbReference type="GO" id="GO:0140078">
    <property type="term" value="F:class I DNA-(apurinic or apyrimidinic site) endonuclease activity"/>
    <property type="evidence" value="ECO:0007669"/>
    <property type="project" value="UniProtKB-EC"/>
</dbReference>
<dbReference type="FunFam" id="1.10.8.50:FF:000003">
    <property type="entry name" value="Formamidopyrimidine-DNA glycosylase"/>
    <property type="match status" value="1"/>
</dbReference>
<feature type="active site" description="Proton donor; for beta-elimination activity" evidence="15">
    <location>
        <position position="57"/>
    </location>
</feature>
<keyword evidence="13 15" id="KW-0326">Glycosidase</keyword>
<dbReference type="AlphaFoldDB" id="A0A085FZ84"/>
<dbReference type="EC" id="3.2.2.23" evidence="15"/>
<keyword evidence="7 15" id="KW-0378">Hydrolase</keyword>
<dbReference type="Gene3D" id="3.20.190.10">
    <property type="entry name" value="MutM-like, N-terminal"/>
    <property type="match status" value="1"/>
</dbReference>
<dbReference type="PANTHER" id="PTHR22993">
    <property type="entry name" value="FORMAMIDOPYRIMIDINE-DNA GLYCOSYLASE"/>
    <property type="match status" value="1"/>
</dbReference>
<evidence type="ECO:0000256" key="13">
    <source>
        <dbReference type="ARBA" id="ARBA00023295"/>
    </source>
</evidence>
<evidence type="ECO:0000256" key="10">
    <source>
        <dbReference type="ARBA" id="ARBA00023204"/>
    </source>
</evidence>
<keyword evidence="5 15" id="KW-0227">DNA damage</keyword>
<sequence length="269" mass="30199">MPELPEVETSRRGIEPHLVGETILHAIVRNGRLRWPVSDEIHALSDKPVLSVQRRAKYLLLELPDGWIIIHLGMSGSLRILPEDYPAEKHDHVDLVMSNGKVLRYTDPRRFGAWLWAKELEGSNVLAHLGPEPLSDEFSAEYLREKSAKKKMAIKPWLMDNKLVVGVGNIYASESLFAAGIHPDRAAQSLSKNECELLVKTIKAVLLRSIEQGGTTLKDFLQSDGKPGYFAQELQVYGRTGEPCRVCGAPIVISKHGQRSTFYCRHCQK</sequence>
<dbReference type="InterPro" id="IPR012319">
    <property type="entry name" value="FPG_cat"/>
</dbReference>
<dbReference type="PROSITE" id="PS51068">
    <property type="entry name" value="FPG_CAT"/>
    <property type="match status" value="1"/>
</dbReference>
<dbReference type="NCBIfam" id="TIGR00577">
    <property type="entry name" value="fpg"/>
    <property type="match status" value="1"/>
</dbReference>
<keyword evidence="12 15" id="KW-0511">Multifunctional enzyme</keyword>
<dbReference type="InterPro" id="IPR020629">
    <property type="entry name" value="FPG_Glyclase"/>
</dbReference>
<evidence type="ECO:0000256" key="3">
    <source>
        <dbReference type="ARBA" id="ARBA00011245"/>
    </source>
</evidence>
<dbReference type="SUPFAM" id="SSF57716">
    <property type="entry name" value="Glucocorticoid receptor-like (DNA-binding domain)"/>
    <property type="match status" value="1"/>
</dbReference>
<comment type="function">
    <text evidence="15">Involved in base excision repair of DNA damaged by oxidation or by mutagenic agents. Acts as DNA glycosylase that recognizes and removes damaged bases. Has a preference for oxidized purines, such as 7,8-dihydro-8-oxoguanine (8-oxoG). Has AP (apurinic/apyrimidinic) lyase activity and introduces nicks in the DNA strand. Cleaves the DNA backbone by beta-delta elimination to generate a single-strand break at the site of the removed base with both 3'- and 5'-phosphates.</text>
</comment>
<dbReference type="EMBL" id="JMPI01000074">
    <property type="protein sequence ID" value="KFC76779.1"/>
    <property type="molecule type" value="Genomic_DNA"/>
</dbReference>
<evidence type="ECO:0000256" key="1">
    <source>
        <dbReference type="ARBA" id="ARBA00001668"/>
    </source>
</evidence>
<evidence type="ECO:0000259" key="16">
    <source>
        <dbReference type="PROSITE" id="PS51066"/>
    </source>
</evidence>
<comment type="catalytic activity">
    <reaction evidence="14 15">
        <text>2'-deoxyribonucleotide-(2'-deoxyribose 5'-phosphate)-2'-deoxyribonucleotide-DNA = a 3'-end 2'-deoxyribonucleotide-(2,3-dehydro-2,3-deoxyribose 5'-phosphate)-DNA + a 5'-end 5'-phospho-2'-deoxyribonucleoside-DNA + H(+)</text>
        <dbReference type="Rhea" id="RHEA:66592"/>
        <dbReference type="Rhea" id="RHEA-COMP:13180"/>
        <dbReference type="Rhea" id="RHEA-COMP:16897"/>
        <dbReference type="Rhea" id="RHEA-COMP:17067"/>
        <dbReference type="ChEBI" id="CHEBI:15378"/>
        <dbReference type="ChEBI" id="CHEBI:136412"/>
        <dbReference type="ChEBI" id="CHEBI:157695"/>
        <dbReference type="ChEBI" id="CHEBI:167181"/>
        <dbReference type="EC" id="4.2.99.18"/>
    </reaction>
</comment>
<comment type="caution">
    <text evidence="18">The sequence shown here is derived from an EMBL/GenBank/DDBJ whole genome shotgun (WGS) entry which is preliminary data.</text>
</comment>
<dbReference type="RefSeq" id="WP_034499991.1">
    <property type="nucleotide sequence ID" value="NZ_JMPI01000074.1"/>
</dbReference>
<dbReference type="EC" id="4.2.99.18" evidence="15"/>
<dbReference type="SUPFAM" id="SSF46946">
    <property type="entry name" value="S13-like H2TH domain"/>
    <property type="match status" value="1"/>
</dbReference>
<gene>
    <name evidence="15 18" type="primary">mutM</name>
    <name evidence="15" type="synonym">fpg</name>
    <name evidence="18" type="ORF">GBAG_4237</name>
</gene>
<keyword evidence="19" id="KW-1185">Reference proteome</keyword>
<dbReference type="eggNOG" id="COG0266">
    <property type="taxonomic scope" value="Bacteria"/>
</dbReference>
<dbReference type="InterPro" id="IPR035937">
    <property type="entry name" value="FPG_N"/>
</dbReference>
<dbReference type="Pfam" id="PF01149">
    <property type="entry name" value="Fapy_DNA_glyco"/>
    <property type="match status" value="1"/>
</dbReference>
<keyword evidence="10 15" id="KW-0234">DNA repair</keyword>
<evidence type="ECO:0000259" key="17">
    <source>
        <dbReference type="PROSITE" id="PS51068"/>
    </source>
</evidence>
<dbReference type="OrthoDB" id="9800855at2"/>
<evidence type="ECO:0000256" key="8">
    <source>
        <dbReference type="ARBA" id="ARBA00022833"/>
    </source>
</evidence>
<reference evidence="18 19" key="1">
    <citation type="submission" date="2014-05" db="EMBL/GenBank/DDBJ databases">
        <title>ATOL: Assembling a taxonomically balanced genome-scale reconstruction of the evolutionary history of the Enterobacteriaceae.</title>
        <authorList>
            <person name="Plunkett G.III."/>
            <person name="Neeno-Eckwall E.C."/>
            <person name="Glasner J.D."/>
            <person name="Perna N.T."/>
        </authorList>
    </citation>
    <scope>NUCLEOTIDE SEQUENCE [LARGE SCALE GENOMIC DNA]</scope>
    <source>
        <strain evidence="18 19">ATCC 33320</strain>
    </source>
</reference>
<dbReference type="Pfam" id="PF06831">
    <property type="entry name" value="H2TH"/>
    <property type="match status" value="1"/>
</dbReference>
<dbReference type="GO" id="GO:0006284">
    <property type="term" value="P:base-excision repair"/>
    <property type="evidence" value="ECO:0007669"/>
    <property type="project" value="InterPro"/>
</dbReference>
<dbReference type="GO" id="GO:0008270">
    <property type="term" value="F:zinc ion binding"/>
    <property type="evidence" value="ECO:0007669"/>
    <property type="project" value="UniProtKB-UniRule"/>
</dbReference>
<evidence type="ECO:0000256" key="4">
    <source>
        <dbReference type="ARBA" id="ARBA00022723"/>
    </source>
</evidence>
<keyword evidence="8 15" id="KW-0862">Zinc</keyword>
<dbReference type="Proteomes" id="UP000028653">
    <property type="component" value="Unassembled WGS sequence"/>
</dbReference>
<dbReference type="InterPro" id="IPR015886">
    <property type="entry name" value="H2TH_FPG"/>
</dbReference>
<comment type="similarity">
    <text evidence="2 15">Belongs to the FPG family.</text>
</comment>
<keyword evidence="11 15" id="KW-0456">Lyase</keyword>
<dbReference type="SMART" id="SM01232">
    <property type="entry name" value="H2TH"/>
    <property type="match status" value="1"/>
</dbReference>
<feature type="active site" description="Schiff-base intermediate with DNA" evidence="15">
    <location>
        <position position="2"/>
    </location>
</feature>
<dbReference type="InterPro" id="IPR000214">
    <property type="entry name" value="Znf_DNA_glyclase/AP_lyase"/>
</dbReference>
<dbReference type="SMART" id="SM00898">
    <property type="entry name" value="Fapy_DNA_glyco"/>
    <property type="match status" value="1"/>
</dbReference>
<accession>A0A085FZ84</accession>
<evidence type="ECO:0000256" key="6">
    <source>
        <dbReference type="ARBA" id="ARBA00022771"/>
    </source>
</evidence>
<evidence type="ECO:0000313" key="19">
    <source>
        <dbReference type="Proteomes" id="UP000028653"/>
    </source>
</evidence>